<name>A0ABT5X574_9EURY</name>
<proteinExistence type="predicted"/>
<reference evidence="2 3" key="1">
    <citation type="submission" date="2023-03" db="EMBL/GenBank/DDBJ databases">
        <title>WGS of Methanotrichaceae archaeon Mx.</title>
        <authorList>
            <person name="Sorokin D.Y."/>
            <person name="Merkel A.Y."/>
        </authorList>
    </citation>
    <scope>NUCLEOTIDE SEQUENCE [LARGE SCALE GENOMIC DNA]</scope>
    <source>
        <strain evidence="2 3">Mx</strain>
    </source>
</reference>
<feature type="domain" description="Carboxymuconolactone decarboxylase-like" evidence="1">
    <location>
        <begin position="19"/>
        <end position="101"/>
    </location>
</feature>
<keyword evidence="3" id="KW-1185">Reference proteome</keyword>
<protein>
    <submittedName>
        <fullName evidence="2">Carboxymuconolactone decarboxylase family protein</fullName>
    </submittedName>
</protein>
<dbReference type="Pfam" id="PF02627">
    <property type="entry name" value="CMD"/>
    <property type="match status" value="1"/>
</dbReference>
<evidence type="ECO:0000313" key="3">
    <source>
        <dbReference type="Proteomes" id="UP001220010"/>
    </source>
</evidence>
<gene>
    <name evidence="2" type="ORF">P0O15_01450</name>
</gene>
<dbReference type="Gene3D" id="1.20.1290.10">
    <property type="entry name" value="AhpD-like"/>
    <property type="match status" value="1"/>
</dbReference>
<dbReference type="InterPro" id="IPR029032">
    <property type="entry name" value="AhpD-like"/>
</dbReference>
<dbReference type="EMBL" id="JARFPK010000004">
    <property type="protein sequence ID" value="MDF0589844.1"/>
    <property type="molecule type" value="Genomic_DNA"/>
</dbReference>
<dbReference type="Proteomes" id="UP001220010">
    <property type="component" value="Unassembled WGS sequence"/>
</dbReference>
<accession>A0ABT5X574</accession>
<evidence type="ECO:0000259" key="1">
    <source>
        <dbReference type="Pfam" id="PF02627"/>
    </source>
</evidence>
<evidence type="ECO:0000313" key="2">
    <source>
        <dbReference type="EMBL" id="MDF0589844.1"/>
    </source>
</evidence>
<dbReference type="SUPFAM" id="SSF69118">
    <property type="entry name" value="AhpD-like"/>
    <property type="match status" value="1"/>
</dbReference>
<sequence>MKEEVFFGEGMAGVKKDYPDLYEAIVGLNEATYTGKVIDYRTQKLIALGIAAASADERATKKQMMSARKEFNVTNDEIVDVLRVVLLTSGMPPFTKAMKILYELK</sequence>
<organism evidence="2 3">
    <name type="scientific">Candidatus Methanocrinis natronophilus</name>
    <dbReference type="NCBI Taxonomy" id="3033396"/>
    <lineage>
        <taxon>Archaea</taxon>
        <taxon>Methanobacteriati</taxon>
        <taxon>Methanobacteriota</taxon>
        <taxon>Stenosarchaea group</taxon>
        <taxon>Methanomicrobia</taxon>
        <taxon>Methanotrichales</taxon>
        <taxon>Methanotrichaceae</taxon>
        <taxon>Methanocrinis</taxon>
    </lineage>
</organism>
<dbReference type="InterPro" id="IPR003779">
    <property type="entry name" value="CMD-like"/>
</dbReference>
<comment type="caution">
    <text evidence="2">The sequence shown here is derived from an EMBL/GenBank/DDBJ whole genome shotgun (WGS) entry which is preliminary data.</text>
</comment>
<dbReference type="RefSeq" id="WP_316965605.1">
    <property type="nucleotide sequence ID" value="NZ_JARFPK010000004.1"/>
</dbReference>